<evidence type="ECO:0000313" key="4">
    <source>
        <dbReference type="Proteomes" id="UP001432075"/>
    </source>
</evidence>
<keyword evidence="2" id="KW-0472">Membrane</keyword>
<evidence type="ECO:0000256" key="1">
    <source>
        <dbReference type="SAM" id="MobiDB-lite"/>
    </source>
</evidence>
<feature type="transmembrane region" description="Helical" evidence="2">
    <location>
        <begin position="28"/>
        <end position="45"/>
    </location>
</feature>
<name>A0ABZ1RZ28_9ACTN</name>
<feature type="transmembrane region" description="Helical" evidence="2">
    <location>
        <begin position="51"/>
        <end position="69"/>
    </location>
</feature>
<keyword evidence="2" id="KW-0812">Transmembrane</keyword>
<geneLocation type="plasmid" evidence="3 4">
    <name>unnamed1</name>
</geneLocation>
<dbReference type="RefSeq" id="WP_328777842.1">
    <property type="nucleotide sequence ID" value="NZ_CP108058.1"/>
</dbReference>
<proteinExistence type="predicted"/>
<keyword evidence="4" id="KW-1185">Reference proteome</keyword>
<dbReference type="EMBL" id="CP108058">
    <property type="protein sequence ID" value="WUO51621.1"/>
    <property type="molecule type" value="Genomic_DNA"/>
</dbReference>
<organism evidence="3 4">
    <name type="scientific">Streptomyces goshikiensis</name>
    <dbReference type="NCBI Taxonomy" id="1942"/>
    <lineage>
        <taxon>Bacteria</taxon>
        <taxon>Bacillati</taxon>
        <taxon>Actinomycetota</taxon>
        <taxon>Actinomycetes</taxon>
        <taxon>Kitasatosporales</taxon>
        <taxon>Streptomycetaceae</taxon>
        <taxon>Streptomyces</taxon>
    </lineage>
</organism>
<gene>
    <name evidence="3" type="ORF">OHU17_37985</name>
</gene>
<accession>A0ABZ1RZ28</accession>
<sequence>MSHHPPPGRTGQAPAGARRGVRCPGSPLIAMGAILTITGAALYTLPTERPGLIAAGALILAAVAAWWCASRQG</sequence>
<dbReference type="Proteomes" id="UP001432075">
    <property type="component" value="Plasmid unnamed1"/>
</dbReference>
<evidence type="ECO:0000256" key="2">
    <source>
        <dbReference type="SAM" id="Phobius"/>
    </source>
</evidence>
<protein>
    <submittedName>
        <fullName evidence="3">Uncharacterized protein</fullName>
    </submittedName>
</protein>
<feature type="region of interest" description="Disordered" evidence="1">
    <location>
        <begin position="1"/>
        <end position="20"/>
    </location>
</feature>
<keyword evidence="3" id="KW-0614">Plasmid</keyword>
<reference evidence="3" key="1">
    <citation type="submission" date="2022-10" db="EMBL/GenBank/DDBJ databases">
        <title>The complete genomes of actinobacterial strains from the NBC collection.</title>
        <authorList>
            <person name="Joergensen T.S."/>
            <person name="Alvarez Arevalo M."/>
            <person name="Sterndorff E.B."/>
            <person name="Faurdal D."/>
            <person name="Vuksanovic O."/>
            <person name="Mourched A.-S."/>
            <person name="Charusanti P."/>
            <person name="Shaw S."/>
            <person name="Blin K."/>
            <person name="Weber T."/>
        </authorList>
    </citation>
    <scope>NUCLEOTIDE SEQUENCE</scope>
    <source>
        <strain evidence="3">NBC_00283</strain>
        <plasmid evidence="3">unnamed1</plasmid>
    </source>
</reference>
<evidence type="ECO:0000313" key="3">
    <source>
        <dbReference type="EMBL" id="WUO51621.1"/>
    </source>
</evidence>
<keyword evidence="2" id="KW-1133">Transmembrane helix</keyword>